<sequence length="186" mass="20617">MASRNPTPTAEQVSSGGLSMEQVLLSIIINKEKISLTIGMLREDVDKLKISPPPSKKAMANTSQTPHQELRNEAIPAHSQSEPPVSKVTPKKKPTPTVEPYDLKDKVDFVKDEEDKNGSEAGSIYLEAPSENEGSESDDGLYAPGEYNYEDDDYSKNEGIDEGDENEQEEGIFKTQDEMKVLEHDF</sequence>
<keyword evidence="3" id="KW-1185">Reference proteome</keyword>
<protein>
    <submittedName>
        <fullName evidence="2">Uncharacterized protein</fullName>
    </submittedName>
</protein>
<organism evidence="2 3">
    <name type="scientific">Austropuccinia psidii MF-1</name>
    <dbReference type="NCBI Taxonomy" id="1389203"/>
    <lineage>
        <taxon>Eukaryota</taxon>
        <taxon>Fungi</taxon>
        <taxon>Dikarya</taxon>
        <taxon>Basidiomycota</taxon>
        <taxon>Pucciniomycotina</taxon>
        <taxon>Pucciniomycetes</taxon>
        <taxon>Pucciniales</taxon>
        <taxon>Sphaerophragmiaceae</taxon>
        <taxon>Austropuccinia</taxon>
    </lineage>
</organism>
<dbReference type="EMBL" id="AVOT02009764">
    <property type="protein sequence ID" value="MBW0488776.1"/>
    <property type="molecule type" value="Genomic_DNA"/>
</dbReference>
<feature type="region of interest" description="Disordered" evidence="1">
    <location>
        <begin position="48"/>
        <end position="186"/>
    </location>
</feature>
<feature type="compositionally biased region" description="Basic and acidic residues" evidence="1">
    <location>
        <begin position="171"/>
        <end position="186"/>
    </location>
</feature>
<accession>A0A9Q3CP92</accession>
<reference evidence="2" key="1">
    <citation type="submission" date="2021-03" db="EMBL/GenBank/DDBJ databases">
        <title>Draft genome sequence of rust myrtle Austropuccinia psidii MF-1, a brazilian biotype.</title>
        <authorList>
            <person name="Quecine M.C."/>
            <person name="Pachon D.M.R."/>
            <person name="Bonatelli M.L."/>
            <person name="Correr F.H."/>
            <person name="Franceschini L.M."/>
            <person name="Leite T.F."/>
            <person name="Margarido G.R.A."/>
            <person name="Almeida C.A."/>
            <person name="Ferrarezi J.A."/>
            <person name="Labate C.A."/>
        </authorList>
    </citation>
    <scope>NUCLEOTIDE SEQUENCE</scope>
    <source>
        <strain evidence="2">MF-1</strain>
    </source>
</reference>
<name>A0A9Q3CP92_9BASI</name>
<evidence type="ECO:0000256" key="1">
    <source>
        <dbReference type="SAM" id="MobiDB-lite"/>
    </source>
</evidence>
<evidence type="ECO:0000313" key="2">
    <source>
        <dbReference type="EMBL" id="MBW0488776.1"/>
    </source>
</evidence>
<proteinExistence type="predicted"/>
<dbReference type="AlphaFoldDB" id="A0A9Q3CP92"/>
<comment type="caution">
    <text evidence="2">The sequence shown here is derived from an EMBL/GenBank/DDBJ whole genome shotgun (WGS) entry which is preliminary data.</text>
</comment>
<feature type="compositionally biased region" description="Basic and acidic residues" evidence="1">
    <location>
        <begin position="101"/>
        <end position="118"/>
    </location>
</feature>
<dbReference type="Proteomes" id="UP000765509">
    <property type="component" value="Unassembled WGS sequence"/>
</dbReference>
<gene>
    <name evidence="2" type="ORF">O181_028491</name>
</gene>
<feature type="compositionally biased region" description="Acidic residues" evidence="1">
    <location>
        <begin position="160"/>
        <end position="170"/>
    </location>
</feature>
<evidence type="ECO:0000313" key="3">
    <source>
        <dbReference type="Proteomes" id="UP000765509"/>
    </source>
</evidence>